<evidence type="ECO:0000313" key="2">
    <source>
        <dbReference type="Proteomes" id="UP000261325"/>
    </source>
</evidence>
<dbReference type="Proteomes" id="UP000261325">
    <property type="component" value="Unassembled WGS sequence"/>
</dbReference>
<organism evidence="1 2">
    <name type="scientific">Marinobacter nauticus</name>
    <name type="common">Marinobacter hydrocarbonoclasticus</name>
    <name type="synonym">Marinobacter aquaeolei</name>
    <dbReference type="NCBI Taxonomy" id="2743"/>
    <lineage>
        <taxon>Bacteria</taxon>
        <taxon>Pseudomonadati</taxon>
        <taxon>Pseudomonadota</taxon>
        <taxon>Gammaproteobacteria</taxon>
        <taxon>Pseudomonadales</taxon>
        <taxon>Marinobacteraceae</taxon>
        <taxon>Marinobacter</taxon>
    </lineage>
</organism>
<name>A0A3B8WIJ4_MARNT</name>
<dbReference type="EMBL" id="DLYI01000273">
    <property type="protein sequence ID" value="HAC30011.1"/>
    <property type="molecule type" value="Genomic_DNA"/>
</dbReference>
<evidence type="ECO:0000313" key="1">
    <source>
        <dbReference type="EMBL" id="HAC30011.1"/>
    </source>
</evidence>
<accession>A0A3B8WIJ4</accession>
<gene>
    <name evidence="1" type="ORF">DCF82_19715</name>
</gene>
<feature type="non-terminal residue" evidence="1">
    <location>
        <position position="1"/>
    </location>
</feature>
<comment type="caution">
    <text evidence="1">The sequence shown here is derived from an EMBL/GenBank/DDBJ whole genome shotgun (WGS) entry which is preliminary data.</text>
</comment>
<protein>
    <submittedName>
        <fullName evidence="1">Na/Pi cotransporter</fullName>
    </submittedName>
</protein>
<reference evidence="1 2" key="1">
    <citation type="journal article" date="2018" name="Nat. Biotechnol.">
        <title>A standardized bacterial taxonomy based on genome phylogeny substantially revises the tree of life.</title>
        <authorList>
            <person name="Parks D.H."/>
            <person name="Chuvochina M."/>
            <person name="Waite D.W."/>
            <person name="Rinke C."/>
            <person name="Skarshewski A."/>
            <person name="Chaumeil P.A."/>
            <person name="Hugenholtz P."/>
        </authorList>
    </citation>
    <scope>NUCLEOTIDE SEQUENCE [LARGE SCALE GENOMIC DNA]</scope>
    <source>
        <strain evidence="1">UBA9049</strain>
    </source>
</reference>
<sequence length="95" mass="10765">TLESVFNRYFEVIRALVASETPVPEQLQEAETVYHQLKAATLQKMIRREFSSSLGAQVLDELSAVRRLIDQWSKALYWQDGVGLLNQSHDQASAS</sequence>
<dbReference type="AlphaFoldDB" id="A0A3B8WIJ4"/>
<proteinExistence type="predicted"/>